<evidence type="ECO:0000313" key="1">
    <source>
        <dbReference type="EMBL" id="KAB1071519.1"/>
    </source>
</evidence>
<dbReference type="AlphaFoldDB" id="A0A6N6MQ66"/>
<organism evidence="1 2">
    <name type="scientific">Methylobacterium planeticum</name>
    <dbReference type="NCBI Taxonomy" id="2615211"/>
    <lineage>
        <taxon>Bacteria</taxon>
        <taxon>Pseudomonadati</taxon>
        <taxon>Pseudomonadota</taxon>
        <taxon>Alphaproteobacteria</taxon>
        <taxon>Hyphomicrobiales</taxon>
        <taxon>Methylobacteriaceae</taxon>
        <taxon>Methylobacterium</taxon>
    </lineage>
</organism>
<dbReference type="Proteomes" id="UP000441523">
    <property type="component" value="Unassembled WGS sequence"/>
</dbReference>
<evidence type="ECO:0000313" key="2">
    <source>
        <dbReference type="Proteomes" id="UP000441523"/>
    </source>
</evidence>
<dbReference type="RefSeq" id="WP_150965358.1">
    <property type="nucleotide sequence ID" value="NZ_VZZJ01000019.1"/>
</dbReference>
<sequence length="298" mass="33865">MAQYQHVFFEPWIGSKYYTDGLWGKKVLIVGESHYDEFFSNKSDAASGMSKPKHTLGRDWTQYCIQAIVSGEKGPAFWTSLRNRVGGAEHEEAPAAAFWPRVAYYNFVQTPVGGAARVAPTKEQFKNSMAAFEEVLEKLNPDRVIVTGDRMHPYIPSRVGKWPDLMGEDEYTKIPIEYFVDCGGKKIYITMTSHPTSSYFYKTLAVLFQEFIATDWDNYECEYWIADLKIRTRKALSGLDVLTSLTSHLHLKHHSKGYATMENSAIENGFYLLKNKKTNAETSYKDADSVIAAGWVID</sequence>
<gene>
    <name evidence="1" type="ORF">F6X51_19620</name>
</gene>
<name>A0A6N6MQ66_9HYPH</name>
<protein>
    <submittedName>
        <fullName evidence="1">Uncharacterized protein</fullName>
    </submittedName>
</protein>
<proteinExistence type="predicted"/>
<comment type="caution">
    <text evidence="1">The sequence shown here is derived from an EMBL/GenBank/DDBJ whole genome shotgun (WGS) entry which is preliminary data.</text>
</comment>
<dbReference type="EMBL" id="VZZJ01000019">
    <property type="protein sequence ID" value="KAB1071519.1"/>
    <property type="molecule type" value="Genomic_DNA"/>
</dbReference>
<reference evidence="1 2" key="1">
    <citation type="submission" date="2019-09" db="EMBL/GenBank/DDBJ databases">
        <title>YIM 132548 draft genome.</title>
        <authorList>
            <person name="Jiang L."/>
        </authorList>
    </citation>
    <scope>NUCLEOTIDE SEQUENCE [LARGE SCALE GENOMIC DNA]</scope>
    <source>
        <strain evidence="1 2">YIM 132548</strain>
    </source>
</reference>
<keyword evidence="2" id="KW-1185">Reference proteome</keyword>
<accession>A0A6N6MQ66</accession>